<dbReference type="GO" id="GO:0005549">
    <property type="term" value="F:odorant binding"/>
    <property type="evidence" value="ECO:0007669"/>
    <property type="project" value="InterPro"/>
</dbReference>
<sequence>MLSLTQEDVQKCIEKTGTTQDDIMHFDQIVTDNLQTVDFDEKAKRLGCFFSCLGQKMGIMTDGHLNVDKMKQIIRSKVKNPEKLAVGYRILDICNDQGNVD</sequence>
<dbReference type="InterPro" id="IPR036728">
    <property type="entry name" value="PBP_GOBP_sf"/>
</dbReference>
<organism evidence="2">
    <name type="scientific">Harpegnathos saltator</name>
    <name type="common">Jerdon's jumping ant</name>
    <dbReference type="NCBI Taxonomy" id="610380"/>
    <lineage>
        <taxon>Eukaryota</taxon>
        <taxon>Metazoa</taxon>
        <taxon>Ecdysozoa</taxon>
        <taxon>Arthropoda</taxon>
        <taxon>Hexapoda</taxon>
        <taxon>Insecta</taxon>
        <taxon>Pterygota</taxon>
        <taxon>Neoptera</taxon>
        <taxon>Endopterygota</taxon>
        <taxon>Hymenoptera</taxon>
        <taxon>Apocrita</taxon>
        <taxon>Aculeata</taxon>
        <taxon>Formicoidea</taxon>
        <taxon>Formicidae</taxon>
        <taxon>Ponerinae</taxon>
        <taxon>Ponerini</taxon>
        <taxon>Harpegnathos</taxon>
    </lineage>
</organism>
<gene>
    <name evidence="1" type="ORF">EAI_02885</name>
</gene>
<dbReference type="InParanoid" id="E2BV43"/>
<dbReference type="CDD" id="cd23992">
    <property type="entry name" value="PBP_GOBP"/>
    <property type="match status" value="1"/>
</dbReference>
<accession>E2BV43</accession>
<dbReference type="EMBL" id="GL450810">
    <property type="protein sequence ID" value="EFN80433.1"/>
    <property type="molecule type" value="Genomic_DNA"/>
</dbReference>
<dbReference type="OrthoDB" id="7553718at2759"/>
<evidence type="ECO:0000313" key="2">
    <source>
        <dbReference type="Proteomes" id="UP000008237"/>
    </source>
</evidence>
<dbReference type="InterPro" id="IPR006170">
    <property type="entry name" value="PBP/GOBP"/>
</dbReference>
<keyword evidence="2" id="KW-1185">Reference proteome</keyword>
<name>E2BV43_HARSA</name>
<dbReference type="Pfam" id="PF01395">
    <property type="entry name" value="PBP_GOBP"/>
    <property type="match status" value="1"/>
</dbReference>
<proteinExistence type="predicted"/>
<reference evidence="1 2" key="1">
    <citation type="journal article" date="2010" name="Science">
        <title>Genomic comparison of the ants Camponotus floridanus and Harpegnathos saltator.</title>
        <authorList>
            <person name="Bonasio R."/>
            <person name="Zhang G."/>
            <person name="Ye C."/>
            <person name="Mutti N.S."/>
            <person name="Fang X."/>
            <person name="Qin N."/>
            <person name="Donahue G."/>
            <person name="Yang P."/>
            <person name="Li Q."/>
            <person name="Li C."/>
            <person name="Zhang P."/>
            <person name="Huang Z."/>
            <person name="Berger S.L."/>
            <person name="Reinberg D."/>
            <person name="Wang J."/>
            <person name="Liebig J."/>
        </authorList>
    </citation>
    <scope>NUCLEOTIDE SEQUENCE [LARGE SCALE GENOMIC DNA]</scope>
    <source>
        <strain evidence="1 2">R22 G/1</strain>
    </source>
</reference>
<protein>
    <submittedName>
        <fullName evidence="1">Uncharacterized protein</fullName>
    </submittedName>
</protein>
<dbReference type="Gene3D" id="1.10.238.20">
    <property type="entry name" value="Pheromone/general odorant binding protein domain"/>
    <property type="match status" value="1"/>
</dbReference>
<evidence type="ECO:0000313" key="1">
    <source>
        <dbReference type="EMBL" id="EFN80433.1"/>
    </source>
</evidence>
<dbReference type="SUPFAM" id="SSF47565">
    <property type="entry name" value="Insect pheromone/odorant-binding proteins"/>
    <property type="match status" value="1"/>
</dbReference>
<dbReference type="Proteomes" id="UP000008237">
    <property type="component" value="Unassembled WGS sequence"/>
</dbReference>
<dbReference type="AlphaFoldDB" id="E2BV43"/>